<evidence type="ECO:0000313" key="3">
    <source>
        <dbReference type="EMBL" id="CAI8780714.1"/>
    </source>
</evidence>
<dbReference type="SMART" id="SM00357">
    <property type="entry name" value="CSP"/>
    <property type="match status" value="1"/>
</dbReference>
<feature type="transmembrane region" description="Helical" evidence="1">
    <location>
        <begin position="108"/>
        <end position="124"/>
    </location>
</feature>
<feature type="transmembrane region" description="Helical" evidence="1">
    <location>
        <begin position="130"/>
        <end position="150"/>
    </location>
</feature>
<organism evidence="3 4">
    <name type="scientific">Methylocaldum szegediense</name>
    <dbReference type="NCBI Taxonomy" id="73780"/>
    <lineage>
        <taxon>Bacteria</taxon>
        <taxon>Pseudomonadati</taxon>
        <taxon>Pseudomonadota</taxon>
        <taxon>Gammaproteobacteria</taxon>
        <taxon>Methylococcales</taxon>
        <taxon>Methylococcaceae</taxon>
        <taxon>Methylocaldum</taxon>
    </lineage>
</organism>
<dbReference type="RefSeq" id="WP_317963757.1">
    <property type="nucleotide sequence ID" value="NZ_OX458333.1"/>
</dbReference>
<dbReference type="Gene3D" id="2.40.50.140">
    <property type="entry name" value="Nucleic acid-binding proteins"/>
    <property type="match status" value="1"/>
</dbReference>
<protein>
    <recommendedName>
        <fullName evidence="2">CSD domain-containing protein</fullName>
    </recommendedName>
</protein>
<dbReference type="PROSITE" id="PS51857">
    <property type="entry name" value="CSD_2"/>
    <property type="match status" value="1"/>
</dbReference>
<name>A0ABM9HZ09_9GAMM</name>
<dbReference type="InterPro" id="IPR011129">
    <property type="entry name" value="CSD"/>
</dbReference>
<keyword evidence="1" id="KW-1133">Transmembrane helix</keyword>
<reference evidence="3 4" key="1">
    <citation type="submission" date="2023-03" db="EMBL/GenBank/DDBJ databases">
        <authorList>
            <person name="Pearce D."/>
        </authorList>
    </citation>
    <scope>NUCLEOTIDE SEQUENCE [LARGE SCALE GENOMIC DNA]</scope>
    <source>
        <strain evidence="3">Msz</strain>
    </source>
</reference>
<dbReference type="Pfam" id="PF00313">
    <property type="entry name" value="CSD"/>
    <property type="match status" value="1"/>
</dbReference>
<evidence type="ECO:0000256" key="1">
    <source>
        <dbReference type="SAM" id="Phobius"/>
    </source>
</evidence>
<evidence type="ECO:0000259" key="2">
    <source>
        <dbReference type="PROSITE" id="PS51857"/>
    </source>
</evidence>
<dbReference type="InterPro" id="IPR012340">
    <property type="entry name" value="NA-bd_OB-fold"/>
</dbReference>
<dbReference type="SUPFAM" id="SSF50249">
    <property type="entry name" value="Nucleic acid-binding proteins"/>
    <property type="match status" value="1"/>
</dbReference>
<proteinExistence type="predicted"/>
<evidence type="ECO:0000313" key="4">
    <source>
        <dbReference type="Proteomes" id="UP001162030"/>
    </source>
</evidence>
<gene>
    <name evidence="3" type="ORF">MSZNOR_1215</name>
</gene>
<feature type="domain" description="CSD" evidence="2">
    <location>
        <begin position="13"/>
        <end position="74"/>
    </location>
</feature>
<keyword evidence="1" id="KW-0472">Membrane</keyword>
<accession>A0ABM9HZ09</accession>
<keyword evidence="1" id="KW-0812">Transmembrane</keyword>
<dbReference type="EMBL" id="OX458333">
    <property type="protein sequence ID" value="CAI8780714.1"/>
    <property type="molecule type" value="Genomic_DNA"/>
</dbReference>
<dbReference type="Proteomes" id="UP001162030">
    <property type="component" value="Chromosome"/>
</dbReference>
<sequence>MDSSDHCSLTPIPSKGVIKHLSKKGYGFITGEDGVDRFFHIVDAAADFTPKTGAFVLFDPQDHQKGPRAVNVRLDPASLVEVDRTNGKISALQSPQLKKKEEGAISSAFWRVVLCSVVLAWMVYKHDTGKGIVVGIVVLLWLAFVADLLFKILRAVCQAVINRVCRLLGIERKAKPAKPTVAWEKPEPRKHWSIKGPEAPIEIDDTTTDPWYYLYPGNIYHD</sequence>
<dbReference type="InterPro" id="IPR002059">
    <property type="entry name" value="CSP_DNA-bd"/>
</dbReference>
<keyword evidence="4" id="KW-1185">Reference proteome</keyword>